<dbReference type="GeneID" id="14902961"/>
<protein>
    <submittedName>
        <fullName evidence="1">Uncharacterized protein</fullName>
    </submittedName>
</protein>
<name>G0R6J6_ICHMU</name>
<gene>
    <name evidence="1" type="ORF">IMG5_205600</name>
</gene>
<accession>G0R6J6</accession>
<dbReference type="AlphaFoldDB" id="G0R6J6"/>
<keyword evidence="2" id="KW-1185">Reference proteome</keyword>
<evidence type="ECO:0000313" key="2">
    <source>
        <dbReference type="Proteomes" id="UP000008983"/>
    </source>
</evidence>
<reference evidence="1 2" key="1">
    <citation type="submission" date="2011-07" db="EMBL/GenBank/DDBJ databases">
        <authorList>
            <person name="Coyne R."/>
            <person name="Brami D."/>
            <person name="Johnson J."/>
            <person name="Hostetler J."/>
            <person name="Hannick L."/>
            <person name="Clark T."/>
            <person name="Cassidy-Hanley D."/>
            <person name="Inman J."/>
        </authorList>
    </citation>
    <scope>NUCLEOTIDE SEQUENCE [LARGE SCALE GENOMIC DNA]</scope>
    <source>
        <strain evidence="1 2">G5</strain>
    </source>
</reference>
<dbReference type="RefSeq" id="XP_004023792.1">
    <property type="nucleotide sequence ID" value="XM_004023743.1"/>
</dbReference>
<dbReference type="EMBL" id="GL984404">
    <property type="protein sequence ID" value="EGR26908.1"/>
    <property type="molecule type" value="Genomic_DNA"/>
</dbReference>
<sequence>MISLRTQAYQIIQRHAKQDRIEKTSIRQKQTINFLLQQQVINQELHFQALNIVKIQNNSIHCNIIIDNYFYYQIFKLIESFIFQLANKPQIEINFTMNRSQITDKIILISRHMRNNFFYYILNYTYILKSEIFP</sequence>
<dbReference type="InParanoid" id="G0R6J6"/>
<dbReference type="Proteomes" id="UP000008983">
    <property type="component" value="Unassembled WGS sequence"/>
</dbReference>
<proteinExistence type="predicted"/>
<evidence type="ECO:0000313" key="1">
    <source>
        <dbReference type="EMBL" id="EGR26908.1"/>
    </source>
</evidence>
<organism evidence="1 2">
    <name type="scientific">Ichthyophthirius multifiliis</name>
    <name type="common">White spot disease agent</name>
    <name type="synonym">Ich</name>
    <dbReference type="NCBI Taxonomy" id="5932"/>
    <lineage>
        <taxon>Eukaryota</taxon>
        <taxon>Sar</taxon>
        <taxon>Alveolata</taxon>
        <taxon>Ciliophora</taxon>
        <taxon>Intramacronucleata</taxon>
        <taxon>Oligohymenophorea</taxon>
        <taxon>Hymenostomatida</taxon>
        <taxon>Ophryoglenina</taxon>
        <taxon>Ichthyophthirius</taxon>
    </lineage>
</organism>